<organism evidence="4 5">
    <name type="scientific">Vitis vinifera</name>
    <name type="common">Grape</name>
    <dbReference type="NCBI Taxonomy" id="29760"/>
    <lineage>
        <taxon>Eukaryota</taxon>
        <taxon>Viridiplantae</taxon>
        <taxon>Streptophyta</taxon>
        <taxon>Embryophyta</taxon>
        <taxon>Tracheophyta</taxon>
        <taxon>Spermatophyta</taxon>
        <taxon>Magnoliopsida</taxon>
        <taxon>eudicotyledons</taxon>
        <taxon>Gunneridae</taxon>
        <taxon>Pentapetalae</taxon>
        <taxon>rosids</taxon>
        <taxon>Vitales</taxon>
        <taxon>Vitaceae</taxon>
        <taxon>Viteae</taxon>
        <taxon>Vitis</taxon>
    </lineage>
</organism>
<dbReference type="PANTHER" id="PTHR10795">
    <property type="entry name" value="PROPROTEIN CONVERTASE SUBTILISIN/KEXIN"/>
    <property type="match status" value="1"/>
</dbReference>
<dbReference type="Gene3D" id="3.40.50.200">
    <property type="entry name" value="Peptidase S8/S53 domain"/>
    <property type="match status" value="1"/>
</dbReference>
<dbReference type="InterPro" id="IPR041469">
    <property type="entry name" value="Subtilisin-like_FN3"/>
</dbReference>
<evidence type="ECO:0000313" key="4">
    <source>
        <dbReference type="EMBL" id="RVW87123.1"/>
    </source>
</evidence>
<comment type="caution">
    <text evidence="4">The sequence shown here is derived from an EMBL/GenBank/DDBJ whole genome shotgun (WGS) entry which is preliminary data.</text>
</comment>
<evidence type="ECO:0000259" key="3">
    <source>
        <dbReference type="Pfam" id="PF17766"/>
    </source>
</evidence>
<dbReference type="SUPFAM" id="SSF52743">
    <property type="entry name" value="Subtilisin-like"/>
    <property type="match status" value="1"/>
</dbReference>
<sequence>MNNCCLTLTTIWIPARTRSNLRQPIANGTLAGGNPFNYGAGHLSPNRAMDPGLVYDLTITDYLNFLCSIGYNATQLSTFVDKKYECPSKPTRPWDLNYPSITVPSLSGKVTVTRTLKNVGTPATYTVRIKAPSGISVKVEPKRLRFEKINEEKMFKVTIEAKRDDGGGEYVFGRLIWSDGKHFVGSPIVVNATTLHM</sequence>
<keyword evidence="4" id="KW-0645">Protease</keyword>
<gene>
    <name evidence="4" type="primary">AIR3_12</name>
    <name evidence="4" type="ORF">CK203_026983</name>
</gene>
<proteinExistence type="inferred from homology"/>
<feature type="domain" description="Subtilisin-like protease fibronectin type-III" evidence="3">
    <location>
        <begin position="95"/>
        <end position="190"/>
    </location>
</feature>
<dbReference type="InterPro" id="IPR036852">
    <property type="entry name" value="Peptidase_S8/S53_dom_sf"/>
</dbReference>
<dbReference type="AlphaFoldDB" id="A0A438HRN6"/>
<dbReference type="GO" id="GO:0004252">
    <property type="term" value="F:serine-type endopeptidase activity"/>
    <property type="evidence" value="ECO:0007669"/>
    <property type="project" value="InterPro"/>
</dbReference>
<dbReference type="FunFam" id="2.60.40.2310:FF:000002">
    <property type="entry name" value="p69E protein-like"/>
    <property type="match status" value="1"/>
</dbReference>
<evidence type="ECO:0000313" key="5">
    <source>
        <dbReference type="Proteomes" id="UP000288805"/>
    </source>
</evidence>
<dbReference type="Pfam" id="PF17766">
    <property type="entry name" value="fn3_6"/>
    <property type="match status" value="1"/>
</dbReference>
<dbReference type="GO" id="GO:0006508">
    <property type="term" value="P:proteolysis"/>
    <property type="evidence" value="ECO:0007669"/>
    <property type="project" value="UniProtKB-KW"/>
</dbReference>
<evidence type="ECO:0000256" key="2">
    <source>
        <dbReference type="ARBA" id="ARBA00022729"/>
    </source>
</evidence>
<keyword evidence="2" id="KW-0732">Signal</keyword>
<dbReference type="Proteomes" id="UP000288805">
    <property type="component" value="Unassembled WGS sequence"/>
</dbReference>
<keyword evidence="4" id="KW-0378">Hydrolase</keyword>
<evidence type="ECO:0000256" key="1">
    <source>
        <dbReference type="ARBA" id="ARBA00011073"/>
    </source>
</evidence>
<name>A0A438HRN6_VITVI</name>
<dbReference type="Gene3D" id="2.60.40.2310">
    <property type="match status" value="1"/>
</dbReference>
<accession>A0A438HRN6</accession>
<comment type="similarity">
    <text evidence="1">Belongs to the peptidase S8 family.</text>
</comment>
<reference evidence="4 5" key="1">
    <citation type="journal article" date="2018" name="PLoS Genet.">
        <title>Population sequencing reveals clonal diversity and ancestral inbreeding in the grapevine cultivar Chardonnay.</title>
        <authorList>
            <person name="Roach M.J."/>
            <person name="Johnson D.L."/>
            <person name="Bohlmann J."/>
            <person name="van Vuuren H.J."/>
            <person name="Jones S.J."/>
            <person name="Pretorius I.S."/>
            <person name="Schmidt S.A."/>
            <person name="Borneman A.R."/>
        </authorList>
    </citation>
    <scope>NUCLEOTIDE SEQUENCE [LARGE SCALE GENOMIC DNA]</scope>
    <source>
        <strain evidence="5">cv. Chardonnay</strain>
        <tissue evidence="4">Leaf</tissue>
    </source>
</reference>
<dbReference type="EMBL" id="QGNW01000186">
    <property type="protein sequence ID" value="RVW87123.1"/>
    <property type="molecule type" value="Genomic_DNA"/>
</dbReference>
<protein>
    <submittedName>
        <fullName evidence="4">Subtilisin-like protease SBT5.3</fullName>
    </submittedName>
</protein>
<dbReference type="InterPro" id="IPR045051">
    <property type="entry name" value="SBT"/>
</dbReference>